<accession>A0A8J6TWP0</accession>
<dbReference type="InterPro" id="IPR032465">
    <property type="entry name" value="ACMSD"/>
</dbReference>
<dbReference type="PANTHER" id="PTHR21240">
    <property type="entry name" value="2-AMINO-3-CARBOXYLMUCONATE-6-SEMIALDEHYDE DECARBOXYLASE"/>
    <property type="match status" value="1"/>
</dbReference>
<feature type="domain" description="Amidohydrolase-related" evidence="2">
    <location>
        <begin position="95"/>
        <end position="322"/>
    </location>
</feature>
<reference evidence="3" key="1">
    <citation type="submission" date="2020-09" db="EMBL/GenBank/DDBJ databases">
        <title>Genome seq and assembly of Tianweitania sp.</title>
        <authorList>
            <person name="Chhetri G."/>
        </authorList>
    </citation>
    <scope>NUCLEOTIDE SEQUENCE</scope>
    <source>
        <strain evidence="3">Rool2</strain>
    </source>
</reference>
<dbReference type="AlphaFoldDB" id="A0A8J6TWP0"/>
<evidence type="ECO:0000259" key="2">
    <source>
        <dbReference type="Pfam" id="PF04909"/>
    </source>
</evidence>
<dbReference type="InterPro" id="IPR032466">
    <property type="entry name" value="Metal_Hydrolase"/>
</dbReference>
<dbReference type="GO" id="GO:0016787">
    <property type="term" value="F:hydrolase activity"/>
    <property type="evidence" value="ECO:0007669"/>
    <property type="project" value="InterPro"/>
</dbReference>
<evidence type="ECO:0000313" key="3">
    <source>
        <dbReference type="EMBL" id="MBD0413891.1"/>
    </source>
</evidence>
<evidence type="ECO:0000313" key="4">
    <source>
        <dbReference type="Proteomes" id="UP000643405"/>
    </source>
</evidence>
<dbReference type="Gene3D" id="3.20.20.140">
    <property type="entry name" value="Metal-dependent hydrolases"/>
    <property type="match status" value="1"/>
</dbReference>
<keyword evidence="4" id="KW-1185">Reference proteome</keyword>
<gene>
    <name evidence="3" type="ORF">ICI42_04405</name>
</gene>
<comment type="caution">
    <text evidence="3">The sequence shown here is derived from an EMBL/GenBank/DDBJ whole genome shotgun (WGS) entry which is preliminary data.</text>
</comment>
<dbReference type="InterPro" id="IPR006680">
    <property type="entry name" value="Amidohydro-rel"/>
</dbReference>
<dbReference type="SUPFAM" id="SSF51556">
    <property type="entry name" value="Metallo-dependent hydrolases"/>
    <property type="match status" value="1"/>
</dbReference>
<dbReference type="Proteomes" id="UP000643405">
    <property type="component" value="Unassembled WGS sequence"/>
</dbReference>
<dbReference type="GO" id="GO:0019748">
    <property type="term" value="P:secondary metabolic process"/>
    <property type="evidence" value="ECO:0007669"/>
    <property type="project" value="TreeGrafter"/>
</dbReference>
<keyword evidence="1" id="KW-0456">Lyase</keyword>
<sequence>MTSDQGTQGGWDIHTHLLPQPLIAAAAQGDFGMKLEPDAIDVHGFRLALKTMGTPKALLDRIDADGLHGAAVGVPPPLFRADLPTGERAAYIDLLNNGLLETVDVAPERLRPLAYLPTDIPQLAVSVADALDDRWAGVIVGTDLGAHSYADESYHDLWRILSDRKLPVLLHPSESKDARLKPFYLSNLIGNPMETTIAAANLVFGDVLGQFPDLQFILSHGGGAVGMLYGRWQRGMDTDRPGIRRLTLPPVEAVRRFNVDNVVHSPAQLSALVDILGSERILLGSDWPFPMGSVSAPASLDGIDAEIARLIRHDNPRRIFGFAWAQET</sequence>
<dbReference type="EMBL" id="JACVVX010000001">
    <property type="protein sequence ID" value="MBD0413891.1"/>
    <property type="molecule type" value="Genomic_DNA"/>
</dbReference>
<dbReference type="Pfam" id="PF04909">
    <property type="entry name" value="Amidohydro_2"/>
    <property type="match status" value="1"/>
</dbReference>
<dbReference type="RefSeq" id="WP_188163288.1">
    <property type="nucleotide sequence ID" value="NZ_JACVVX010000001.1"/>
</dbReference>
<dbReference type="PANTHER" id="PTHR21240:SF28">
    <property type="entry name" value="ISO-OROTATE DECARBOXYLASE (EUROFUNG)"/>
    <property type="match status" value="1"/>
</dbReference>
<name>A0A8J6TWP0_9HYPH</name>
<proteinExistence type="predicted"/>
<evidence type="ECO:0000256" key="1">
    <source>
        <dbReference type="ARBA" id="ARBA00023239"/>
    </source>
</evidence>
<dbReference type="GO" id="GO:0005737">
    <property type="term" value="C:cytoplasm"/>
    <property type="evidence" value="ECO:0007669"/>
    <property type="project" value="TreeGrafter"/>
</dbReference>
<organism evidence="3 4">
    <name type="scientific">Oryzicola mucosus</name>
    <dbReference type="NCBI Taxonomy" id="2767425"/>
    <lineage>
        <taxon>Bacteria</taxon>
        <taxon>Pseudomonadati</taxon>
        <taxon>Pseudomonadota</taxon>
        <taxon>Alphaproteobacteria</taxon>
        <taxon>Hyphomicrobiales</taxon>
        <taxon>Phyllobacteriaceae</taxon>
        <taxon>Oryzicola</taxon>
    </lineage>
</organism>
<dbReference type="GO" id="GO:0016831">
    <property type="term" value="F:carboxy-lyase activity"/>
    <property type="evidence" value="ECO:0007669"/>
    <property type="project" value="InterPro"/>
</dbReference>
<protein>
    <submittedName>
        <fullName evidence="3">Amidohydrolase</fullName>
    </submittedName>
</protein>